<evidence type="ECO:0000313" key="3">
    <source>
        <dbReference type="Proteomes" id="UP000278609"/>
    </source>
</evidence>
<proteinExistence type="predicted"/>
<accession>A0A3P1XH80</accession>
<feature type="domain" description="BIG2" evidence="1">
    <location>
        <begin position="30"/>
        <end position="107"/>
    </location>
</feature>
<dbReference type="Gene3D" id="2.60.40.1080">
    <property type="match status" value="1"/>
</dbReference>
<dbReference type="SMART" id="SM00635">
    <property type="entry name" value="BID_2"/>
    <property type="match status" value="1"/>
</dbReference>
<sequence length="320" mass="34118">MTLSVIVCAMACNKENTPDPPGGGNGGTTGVTGITLNKTSIELEVNGRETITATIAPANATFKTVAWSSSNEAVAKVTNSGEVTGVAAGTATVTAKTGNKTATCAVTVKASTKPLEAFSVKITGAIDHNTHTPNQSGTVEFNRFPATVDEFKQARDVIGSEPHGAVALQIMAFEMYRRDRKVGEACIRLNNVTTNANESVRRLKELFGSDQNYARPYQMAAFLKGATPRNGYKPDKPYTIEVRVNNGNAYKHSSIYNTKVIYLQVLTAGTDGGTRNIDVLKTRKPGTPGENGKFFIVFNSPGLDTQVKKIESDASFNGLD</sequence>
<name>A0A3P1XH80_TANFO</name>
<reference evidence="2 3" key="1">
    <citation type="submission" date="2018-11" db="EMBL/GenBank/DDBJ databases">
        <title>Genomes From Bacteria Associated with the Canine Oral Cavity: a Test Case for Automated Genome-Based Taxonomic Assignment.</title>
        <authorList>
            <person name="Coil D.A."/>
            <person name="Jospin G."/>
            <person name="Darling A.E."/>
            <person name="Wallis C."/>
            <person name="Davis I.J."/>
            <person name="Harris S."/>
            <person name="Eisen J.A."/>
            <person name="Holcombe L.J."/>
            <person name="O'Flynn C."/>
        </authorList>
    </citation>
    <scope>NUCLEOTIDE SEQUENCE [LARGE SCALE GENOMIC DNA]</scope>
    <source>
        <strain evidence="2 3">OH2617_COT-023</strain>
    </source>
</reference>
<dbReference type="EMBL" id="RQYS01000080">
    <property type="protein sequence ID" value="RRD57438.1"/>
    <property type="molecule type" value="Genomic_DNA"/>
</dbReference>
<dbReference type="InterPro" id="IPR003343">
    <property type="entry name" value="Big_2"/>
</dbReference>
<dbReference type="Pfam" id="PF02368">
    <property type="entry name" value="Big_2"/>
    <property type="match status" value="1"/>
</dbReference>
<gene>
    <name evidence="2" type="ORF">EII40_12955</name>
</gene>
<organism evidence="2 3">
    <name type="scientific">Tannerella forsythia</name>
    <name type="common">Bacteroides forsythus</name>
    <dbReference type="NCBI Taxonomy" id="28112"/>
    <lineage>
        <taxon>Bacteria</taxon>
        <taxon>Pseudomonadati</taxon>
        <taxon>Bacteroidota</taxon>
        <taxon>Bacteroidia</taxon>
        <taxon>Bacteroidales</taxon>
        <taxon>Tannerellaceae</taxon>
        <taxon>Tannerella</taxon>
    </lineage>
</organism>
<dbReference type="Pfam" id="PF22043">
    <property type="entry name" value="DUF6935"/>
    <property type="match status" value="1"/>
</dbReference>
<dbReference type="OrthoDB" id="980987at2"/>
<comment type="caution">
    <text evidence="2">The sequence shown here is derived from an EMBL/GenBank/DDBJ whole genome shotgun (WGS) entry which is preliminary data.</text>
</comment>
<dbReference type="AlphaFoldDB" id="A0A3P1XH80"/>
<dbReference type="InterPro" id="IPR053907">
    <property type="entry name" value="DUF6935"/>
</dbReference>
<dbReference type="InterPro" id="IPR008964">
    <property type="entry name" value="Invasin/intimin_cell_adhesion"/>
</dbReference>
<dbReference type="SUPFAM" id="SSF49373">
    <property type="entry name" value="Invasin/intimin cell-adhesion fragments"/>
    <property type="match status" value="1"/>
</dbReference>
<dbReference type="Proteomes" id="UP000278609">
    <property type="component" value="Unassembled WGS sequence"/>
</dbReference>
<protein>
    <submittedName>
        <fullName evidence="2">Ig domain-containing protein</fullName>
    </submittedName>
</protein>
<evidence type="ECO:0000259" key="1">
    <source>
        <dbReference type="SMART" id="SM00635"/>
    </source>
</evidence>
<evidence type="ECO:0000313" key="2">
    <source>
        <dbReference type="EMBL" id="RRD57438.1"/>
    </source>
</evidence>